<dbReference type="InterPro" id="IPR004263">
    <property type="entry name" value="Exostosin"/>
</dbReference>
<evidence type="ECO:0000256" key="3">
    <source>
        <dbReference type="ARBA" id="ARBA00004648"/>
    </source>
</evidence>
<evidence type="ECO:0000256" key="19">
    <source>
        <dbReference type="ARBA" id="ARBA00066812"/>
    </source>
</evidence>
<feature type="domain" description="Glycosyl transferase 64" evidence="23">
    <location>
        <begin position="657"/>
        <end position="899"/>
    </location>
</feature>
<dbReference type="GO" id="GO:0046872">
    <property type="term" value="F:metal ion binding"/>
    <property type="evidence" value="ECO:0007669"/>
    <property type="project" value="UniProtKB-KW"/>
</dbReference>
<dbReference type="SUPFAM" id="SSF53448">
    <property type="entry name" value="Nucleotide-diphospho-sugar transferases"/>
    <property type="match status" value="1"/>
</dbReference>
<comment type="subcellular location">
    <subcellularLocation>
        <location evidence="3">Endoplasmic reticulum membrane</location>
        <topology evidence="3">Single-pass type II membrane protein</topology>
    </subcellularLocation>
    <subcellularLocation>
        <location evidence="2">Golgi apparatus</location>
    </subcellularLocation>
</comment>
<evidence type="ECO:0000256" key="15">
    <source>
        <dbReference type="ARBA" id="ARBA00023157"/>
    </source>
</evidence>
<feature type="coiled-coil region" evidence="20">
    <location>
        <begin position="104"/>
        <end position="138"/>
    </location>
</feature>
<evidence type="ECO:0000256" key="21">
    <source>
        <dbReference type="SAM" id="Phobius"/>
    </source>
</evidence>
<proteinExistence type="inferred from homology"/>
<dbReference type="STRING" id="299467.A0A443SIG6"/>
<dbReference type="Pfam" id="PF03016">
    <property type="entry name" value="Exostosin_GT47"/>
    <property type="match status" value="1"/>
</dbReference>
<feature type="transmembrane region" description="Helical" evidence="21">
    <location>
        <begin position="25"/>
        <end position="44"/>
    </location>
</feature>
<evidence type="ECO:0000256" key="9">
    <source>
        <dbReference type="ARBA" id="ARBA00022723"/>
    </source>
</evidence>
<reference evidence="24 25" key="1">
    <citation type="journal article" date="2018" name="Gigascience">
        <title>Genomes of trombidid mites reveal novel predicted allergens and laterally-transferred genes associated with secondary metabolism.</title>
        <authorList>
            <person name="Dong X."/>
            <person name="Chaisiri K."/>
            <person name="Xia D."/>
            <person name="Armstrong S.D."/>
            <person name="Fang Y."/>
            <person name="Donnelly M.J."/>
            <person name="Kadowaki T."/>
            <person name="McGarry J.W."/>
            <person name="Darby A.C."/>
            <person name="Makepeace B.L."/>
        </authorList>
    </citation>
    <scope>NUCLEOTIDE SEQUENCE [LARGE SCALE GENOMIC DNA]</scope>
    <source>
        <strain evidence="24">UoL-UT</strain>
    </source>
</reference>
<keyword evidence="10" id="KW-0256">Endoplasmic reticulum</keyword>
<sequence length="914" mass="105076">MAKICSLKINERTMIPLPSVRMQKVMVLLLVLLITVPFLTHYYISKVVINSEKFGTNVVTNPSLKSITYNEYNWNDVEALQQIANLKLRVKEIMRIRGSVSNELKSMESKRQSLLSEINSLSQKLDEIKGQLNRKQSELRRVHVSLEQAKFSQIEAYMKNPPFIAKPLPLLSDKVFTNEQDLHFSKSLDANSEQSTDSSNACDMHRCFDYSKCSLISGFPIFHYRSDEEDYIPSDSQIFGEHTNQVKADVFEALDNSIHTTSDASIACLFVVVLFHHRLEQSQLQSYLNNLAHWAEGRNHVIINLMPNIDLIDIGVNPRKALVIQSQFSKHSFRNEFDIVSVVANNNEQKFPSFSPSKRSYLASFRADFGANSTTEYQTLISILKTITRESGDDIFKFELNCSLSVCAKHEEILLESTFALIIPNSNSISSQYISETLIRMLRLGAVPILIGGDYIKLPFHEVIDWRLAVIHLPVARVTELHFILKSFNDNDIFSMRRHGRLLYSRYLKDQKTIVNTILAVLRQKRLQIAAPILSDEPSVPLFNKSFPMKYFDPLENMLNPDSMEPDENLGPIEPPFSSISYQRNYSLTLCHSYELWNSHELDPFNLYPYTPFDPILPSEAKFKGSTFGFRPIGGGSGGAGKEFSESLGGNVPKEQFTIVILTYEREAVLIDSLLRLKGLPHLNKILVIWNSADHLPSPDLKWPDVGVEIKVIRAQVNSLNNRFKPYDEIETEAVLSMDDDAHLRHDEIIFGFRVWRESRDRIVGFPGRYHAWDASHSVWLYNSNYSCELSMVLTGAAFLHKYYTYLYTYSMPSSIRRRVDEYMNCEDIAMNFLVSHITRKPPLKVTSRWTFRCPGCPVSLSEDDSHFQERHRCINYFAEVYGYNPLLNTQFRADSVLFKTRIPHDKQKCFKFI</sequence>
<organism evidence="24 25">
    <name type="scientific">Leptotrombidium deliense</name>
    <dbReference type="NCBI Taxonomy" id="299467"/>
    <lineage>
        <taxon>Eukaryota</taxon>
        <taxon>Metazoa</taxon>
        <taxon>Ecdysozoa</taxon>
        <taxon>Arthropoda</taxon>
        <taxon>Chelicerata</taxon>
        <taxon>Arachnida</taxon>
        <taxon>Acari</taxon>
        <taxon>Acariformes</taxon>
        <taxon>Trombidiformes</taxon>
        <taxon>Prostigmata</taxon>
        <taxon>Anystina</taxon>
        <taxon>Parasitengona</taxon>
        <taxon>Trombiculoidea</taxon>
        <taxon>Trombiculidae</taxon>
        <taxon>Leptotrombidium</taxon>
    </lineage>
</organism>
<dbReference type="InterPro" id="IPR040911">
    <property type="entry name" value="Exostosin_GT47"/>
</dbReference>
<evidence type="ECO:0000256" key="20">
    <source>
        <dbReference type="SAM" id="Coils"/>
    </source>
</evidence>
<comment type="similarity">
    <text evidence="5">Belongs to the glycosyltransferase 47 family.</text>
</comment>
<evidence type="ECO:0000313" key="24">
    <source>
        <dbReference type="EMBL" id="RWS27321.1"/>
    </source>
</evidence>
<evidence type="ECO:0000256" key="8">
    <source>
        <dbReference type="ARBA" id="ARBA00022692"/>
    </source>
</evidence>
<keyword evidence="17" id="KW-0464">Manganese</keyword>
<dbReference type="PANTHER" id="PTHR48261:SF4">
    <property type="entry name" value="EXOSTOSIN LIKE GLYCOSYLTRANSFERASE 3"/>
    <property type="match status" value="1"/>
</dbReference>
<dbReference type="Pfam" id="PF09258">
    <property type="entry name" value="Glyco_transf_64"/>
    <property type="match status" value="1"/>
</dbReference>
<keyword evidence="16" id="KW-0325">Glycoprotein</keyword>
<dbReference type="InterPro" id="IPR015338">
    <property type="entry name" value="GT64_dom"/>
</dbReference>
<evidence type="ECO:0000256" key="18">
    <source>
        <dbReference type="ARBA" id="ARBA00050948"/>
    </source>
</evidence>
<feature type="domain" description="Exostosin GT47" evidence="22">
    <location>
        <begin position="230"/>
        <end position="487"/>
    </location>
</feature>
<evidence type="ECO:0000256" key="17">
    <source>
        <dbReference type="ARBA" id="ARBA00023211"/>
    </source>
</evidence>
<comment type="catalytic activity">
    <reaction evidence="18">
        <text>3-O-(beta-D-GlcA-(1-&gt;3)-beta-D-Gal-(1-&gt;3)-beta-D-Gal-(1-&gt;4)-beta-D-Xyl)-L-seryl-[protein] + UDP-N-acetyl-alpha-D-glucosamine = 3-O-(alpha-D-GlcNAc-(1-&gt;4)-beta-D-GlcA-(1-&gt;3)-beta-D-Gal-(1-&gt;3)-beta-D-Gal-(1-&gt;4)-beta-D-Xyl)-L-seryl-[protein] + UDP + H(+)</text>
        <dbReference type="Rhea" id="RHEA:16221"/>
        <dbReference type="Rhea" id="RHEA-COMP:12573"/>
        <dbReference type="Rhea" id="RHEA-COMP:12574"/>
        <dbReference type="ChEBI" id="CHEBI:15378"/>
        <dbReference type="ChEBI" id="CHEBI:57705"/>
        <dbReference type="ChEBI" id="CHEBI:58223"/>
        <dbReference type="ChEBI" id="CHEBI:132093"/>
        <dbReference type="ChEBI" id="CHEBI:132104"/>
        <dbReference type="EC" id="2.4.1.223"/>
    </reaction>
</comment>
<keyword evidence="12 21" id="KW-1133">Transmembrane helix</keyword>
<name>A0A443SIG6_9ACAR</name>
<evidence type="ECO:0000256" key="1">
    <source>
        <dbReference type="ARBA" id="ARBA00001936"/>
    </source>
</evidence>
<evidence type="ECO:0000313" key="25">
    <source>
        <dbReference type="Proteomes" id="UP000288716"/>
    </source>
</evidence>
<dbReference type="EMBL" id="NCKV01002104">
    <property type="protein sequence ID" value="RWS27321.1"/>
    <property type="molecule type" value="Genomic_DNA"/>
</dbReference>
<keyword evidence="8 21" id="KW-0812">Transmembrane</keyword>
<dbReference type="VEuPathDB" id="VectorBase:LDEU004719"/>
<evidence type="ECO:0000256" key="4">
    <source>
        <dbReference type="ARBA" id="ARBA00005093"/>
    </source>
</evidence>
<evidence type="ECO:0000256" key="6">
    <source>
        <dbReference type="ARBA" id="ARBA00022676"/>
    </source>
</evidence>
<dbReference type="GO" id="GO:0005789">
    <property type="term" value="C:endoplasmic reticulum membrane"/>
    <property type="evidence" value="ECO:0007669"/>
    <property type="project" value="UniProtKB-SubCell"/>
</dbReference>
<keyword evidence="11" id="KW-0735">Signal-anchor</keyword>
<evidence type="ECO:0000256" key="16">
    <source>
        <dbReference type="ARBA" id="ARBA00023180"/>
    </source>
</evidence>
<keyword evidence="6" id="KW-0328">Glycosyltransferase</keyword>
<accession>A0A443SIG6</accession>
<evidence type="ECO:0000256" key="10">
    <source>
        <dbReference type="ARBA" id="ARBA00022824"/>
    </source>
</evidence>
<evidence type="ECO:0000256" key="2">
    <source>
        <dbReference type="ARBA" id="ARBA00004555"/>
    </source>
</evidence>
<dbReference type="FunFam" id="3.90.550.10:FF:000033">
    <property type="entry name" value="Exostosin-like glycosyltransferase 3"/>
    <property type="match status" value="1"/>
</dbReference>
<dbReference type="OrthoDB" id="5954868at2759"/>
<keyword evidence="9" id="KW-0479">Metal-binding</keyword>
<keyword evidence="15" id="KW-1015">Disulfide bond</keyword>
<dbReference type="AlphaFoldDB" id="A0A443SIG6"/>
<evidence type="ECO:0000256" key="12">
    <source>
        <dbReference type="ARBA" id="ARBA00022989"/>
    </source>
</evidence>
<evidence type="ECO:0000256" key="11">
    <source>
        <dbReference type="ARBA" id="ARBA00022968"/>
    </source>
</evidence>
<protein>
    <recommendedName>
        <fullName evidence="19">glucuronosyl-galactosyl-proteoglycan 4-alpha-N-acetylglucosaminyltransferase</fullName>
        <ecNumber evidence="19">2.4.1.223</ecNumber>
    </recommendedName>
</protein>
<dbReference type="GO" id="GO:0005794">
    <property type="term" value="C:Golgi apparatus"/>
    <property type="evidence" value="ECO:0007669"/>
    <property type="project" value="UniProtKB-SubCell"/>
</dbReference>
<comment type="cofactor">
    <cofactor evidence="1">
        <name>Mn(2+)</name>
        <dbReference type="ChEBI" id="CHEBI:29035"/>
    </cofactor>
</comment>
<evidence type="ECO:0000259" key="23">
    <source>
        <dbReference type="Pfam" id="PF09258"/>
    </source>
</evidence>
<keyword evidence="14 21" id="KW-0472">Membrane</keyword>
<keyword evidence="13" id="KW-0333">Golgi apparatus</keyword>
<dbReference type="EC" id="2.4.1.223" evidence="19"/>
<evidence type="ECO:0000256" key="7">
    <source>
        <dbReference type="ARBA" id="ARBA00022679"/>
    </source>
</evidence>
<gene>
    <name evidence="24" type="ORF">B4U80_06532</name>
</gene>
<dbReference type="PANTHER" id="PTHR48261">
    <property type="entry name" value="ACETYLGLUCOSAMINYLTRANSFERASE"/>
    <property type="match status" value="1"/>
</dbReference>
<dbReference type="Proteomes" id="UP000288716">
    <property type="component" value="Unassembled WGS sequence"/>
</dbReference>
<comment type="pathway">
    <text evidence="4">Glycan metabolism; heparan sulfate biosynthesis.</text>
</comment>
<evidence type="ECO:0000256" key="13">
    <source>
        <dbReference type="ARBA" id="ARBA00023034"/>
    </source>
</evidence>
<comment type="caution">
    <text evidence="24">The sequence shown here is derived from an EMBL/GenBank/DDBJ whole genome shotgun (WGS) entry which is preliminary data.</text>
</comment>
<dbReference type="Gene3D" id="3.90.550.10">
    <property type="entry name" value="Spore Coat Polysaccharide Biosynthesis Protein SpsA, Chain A"/>
    <property type="match status" value="1"/>
</dbReference>
<keyword evidence="25" id="KW-1185">Reference proteome</keyword>
<keyword evidence="20" id="KW-0175">Coiled coil</keyword>
<keyword evidence="7" id="KW-0808">Transferase</keyword>
<dbReference type="GO" id="GO:0001888">
    <property type="term" value="F:glucuronyl-galactosyl-proteoglycan 4-alpha-N-acetylglucosaminyltransferase activity"/>
    <property type="evidence" value="ECO:0007669"/>
    <property type="project" value="UniProtKB-EC"/>
</dbReference>
<dbReference type="InterPro" id="IPR029044">
    <property type="entry name" value="Nucleotide-diphossugar_trans"/>
</dbReference>
<evidence type="ECO:0000256" key="5">
    <source>
        <dbReference type="ARBA" id="ARBA00010271"/>
    </source>
</evidence>
<dbReference type="GO" id="GO:0015012">
    <property type="term" value="P:heparan sulfate proteoglycan biosynthetic process"/>
    <property type="evidence" value="ECO:0007669"/>
    <property type="project" value="UniProtKB-ARBA"/>
</dbReference>
<evidence type="ECO:0000259" key="22">
    <source>
        <dbReference type="Pfam" id="PF03016"/>
    </source>
</evidence>
<evidence type="ECO:0000256" key="14">
    <source>
        <dbReference type="ARBA" id="ARBA00023136"/>
    </source>
</evidence>